<dbReference type="GO" id="GO:0051539">
    <property type="term" value="F:4 iron, 4 sulfur cluster binding"/>
    <property type="evidence" value="ECO:0007669"/>
    <property type="project" value="UniProtKB-KW"/>
</dbReference>
<protein>
    <recommendedName>
        <fullName evidence="7">3-isopropylmalate dehydratase large subunit</fullName>
        <ecNumber evidence="7">4.2.1.33</ecNumber>
    </recommendedName>
    <alternativeName>
        <fullName evidence="7">Alpha-IPM isomerase</fullName>
        <shortName evidence="7">IPMI</shortName>
    </alternativeName>
    <alternativeName>
        <fullName evidence="7">Isopropylmalate isomerase</fullName>
    </alternativeName>
</protein>
<dbReference type="InterPro" id="IPR036008">
    <property type="entry name" value="Aconitase_4Fe-4S_dom"/>
</dbReference>
<keyword evidence="3 7" id="KW-0479">Metal-binding</keyword>
<evidence type="ECO:0000256" key="5">
    <source>
        <dbReference type="ARBA" id="ARBA00023014"/>
    </source>
</evidence>
<keyword evidence="4 7" id="KW-0408">Iron</keyword>
<dbReference type="EMBL" id="VTOX01000002">
    <property type="protein sequence ID" value="NKE65384.1"/>
    <property type="molecule type" value="Genomic_DNA"/>
</dbReference>
<dbReference type="NCBIfam" id="TIGR02086">
    <property type="entry name" value="IPMI_arch"/>
    <property type="match status" value="1"/>
</dbReference>
<evidence type="ECO:0000256" key="6">
    <source>
        <dbReference type="ARBA" id="ARBA00023239"/>
    </source>
</evidence>
<comment type="cofactor">
    <cofactor evidence="7">
        <name>[4Fe-4S] cluster</name>
        <dbReference type="ChEBI" id="CHEBI:49883"/>
    </cofactor>
    <text evidence="7">Binds 1 [4Fe-4S] cluster per subunit.</text>
</comment>
<reference evidence="9 10" key="1">
    <citation type="journal article" date="2020" name="Nature">
        <title>Bacterial chemolithoautotrophy via manganese oxidation.</title>
        <authorList>
            <person name="Yu H."/>
            <person name="Leadbetter J.R."/>
        </authorList>
    </citation>
    <scope>NUCLEOTIDE SEQUENCE [LARGE SCALE GENOMIC DNA]</scope>
    <source>
        <strain evidence="9 10">RBP-1</strain>
    </source>
</reference>
<dbReference type="Gene3D" id="3.30.499.10">
    <property type="entry name" value="Aconitase, domain 3"/>
    <property type="match status" value="2"/>
</dbReference>
<dbReference type="InterPro" id="IPR015931">
    <property type="entry name" value="Acnase/IPM_dHydase_lsu_aba_1/3"/>
</dbReference>
<dbReference type="RefSeq" id="WP_168106507.1">
    <property type="nucleotide sequence ID" value="NZ_VTOX01000002.1"/>
</dbReference>
<feature type="binding site" evidence="7">
    <location>
        <position position="300"/>
    </location>
    <ligand>
        <name>[4Fe-4S] cluster</name>
        <dbReference type="ChEBI" id="CHEBI:49883"/>
    </ligand>
</feature>
<dbReference type="PRINTS" id="PR00415">
    <property type="entry name" value="ACONITASE"/>
</dbReference>
<comment type="pathway">
    <text evidence="7">Amino-acid biosynthesis; L-leucine biosynthesis; L-leucine from 3-methyl-2-oxobutanoate: step 2/4.</text>
</comment>
<dbReference type="InterPro" id="IPR018136">
    <property type="entry name" value="Aconitase_4Fe-4S_BS"/>
</dbReference>
<keyword evidence="10" id="KW-1185">Reference proteome</keyword>
<keyword evidence="7" id="KW-0100">Branched-chain amino acid biosynthesis</keyword>
<dbReference type="Pfam" id="PF00330">
    <property type="entry name" value="Aconitase"/>
    <property type="match status" value="1"/>
</dbReference>
<dbReference type="Proteomes" id="UP000521868">
    <property type="component" value="Unassembled WGS sequence"/>
</dbReference>
<dbReference type="AlphaFoldDB" id="A0A7X6DDW3"/>
<gene>
    <name evidence="7" type="primary">leuC</name>
    <name evidence="9" type="ORF">RAMLITH_06085</name>
</gene>
<evidence type="ECO:0000313" key="10">
    <source>
        <dbReference type="Proteomes" id="UP000521868"/>
    </source>
</evidence>
<evidence type="ECO:0000256" key="2">
    <source>
        <dbReference type="ARBA" id="ARBA00022485"/>
    </source>
</evidence>
<dbReference type="UniPathway" id="UPA00048">
    <property type="reaction ID" value="UER00071"/>
</dbReference>
<evidence type="ECO:0000256" key="4">
    <source>
        <dbReference type="ARBA" id="ARBA00023004"/>
    </source>
</evidence>
<comment type="catalytic activity">
    <reaction evidence="7">
        <text>(2R,3S)-3-isopropylmalate = (2S)-2-isopropylmalate</text>
        <dbReference type="Rhea" id="RHEA:32287"/>
        <dbReference type="ChEBI" id="CHEBI:1178"/>
        <dbReference type="ChEBI" id="CHEBI:35121"/>
        <dbReference type="EC" id="4.2.1.33"/>
    </reaction>
</comment>
<evidence type="ECO:0000313" key="9">
    <source>
        <dbReference type="EMBL" id="NKE65384.1"/>
    </source>
</evidence>
<evidence type="ECO:0000256" key="7">
    <source>
        <dbReference type="HAMAP-Rule" id="MF_01027"/>
    </source>
</evidence>
<dbReference type="PANTHER" id="PTHR43822:SF2">
    <property type="entry name" value="HOMOACONITASE, MITOCHONDRIAL"/>
    <property type="match status" value="1"/>
</dbReference>
<keyword evidence="2 7" id="KW-0004">4Fe-4S</keyword>
<dbReference type="EC" id="4.2.1.33" evidence="7"/>
<comment type="subunit">
    <text evidence="1 7">Heterodimer of LeuC and LeuD.</text>
</comment>
<comment type="similarity">
    <text evidence="7">Belongs to the aconitase/IPM isomerase family. LeuC type 2 subfamily.</text>
</comment>
<dbReference type="InterPro" id="IPR006251">
    <property type="entry name" value="Homoacnase/IPMdehydase_lsu"/>
</dbReference>
<dbReference type="PANTHER" id="PTHR43822">
    <property type="entry name" value="HOMOACONITASE, MITOCHONDRIAL-RELATED"/>
    <property type="match status" value="1"/>
</dbReference>
<dbReference type="GO" id="GO:0046872">
    <property type="term" value="F:metal ion binding"/>
    <property type="evidence" value="ECO:0007669"/>
    <property type="project" value="UniProtKB-KW"/>
</dbReference>
<accession>A0A7X6DDW3</accession>
<evidence type="ECO:0000259" key="8">
    <source>
        <dbReference type="Pfam" id="PF00330"/>
    </source>
</evidence>
<dbReference type="InterPro" id="IPR050067">
    <property type="entry name" value="IPM_dehydratase_rel_enz"/>
</dbReference>
<name>A0A7X6DDW3_9BURK</name>
<dbReference type="GO" id="GO:0003861">
    <property type="term" value="F:3-isopropylmalate dehydratase activity"/>
    <property type="evidence" value="ECO:0007669"/>
    <property type="project" value="UniProtKB-UniRule"/>
</dbReference>
<dbReference type="HAMAP" id="MF_01027">
    <property type="entry name" value="LeuC_type2"/>
    <property type="match status" value="1"/>
</dbReference>
<feature type="domain" description="Aconitase/3-isopropylmalate dehydratase large subunit alpha/beta/alpha" evidence="8">
    <location>
        <begin position="94"/>
        <end position="286"/>
    </location>
</feature>
<dbReference type="NCBIfam" id="TIGR01343">
    <property type="entry name" value="hacA_fam"/>
    <property type="match status" value="1"/>
</dbReference>
<organism evidence="9 10">
    <name type="scientific">Ramlibacter lithotrophicus</name>
    <dbReference type="NCBI Taxonomy" id="2606681"/>
    <lineage>
        <taxon>Bacteria</taxon>
        <taxon>Pseudomonadati</taxon>
        <taxon>Pseudomonadota</taxon>
        <taxon>Betaproteobacteria</taxon>
        <taxon>Burkholderiales</taxon>
        <taxon>Comamonadaceae</taxon>
        <taxon>Ramlibacter</taxon>
    </lineage>
</organism>
<keyword evidence="6 7" id="KW-0456">Lyase</keyword>
<proteinExistence type="inferred from homology"/>
<dbReference type="SUPFAM" id="SSF53732">
    <property type="entry name" value="Aconitase iron-sulfur domain"/>
    <property type="match status" value="1"/>
</dbReference>
<feature type="binding site" evidence="7">
    <location>
        <position position="363"/>
    </location>
    <ligand>
        <name>[4Fe-4S] cluster</name>
        <dbReference type="ChEBI" id="CHEBI:49883"/>
    </ligand>
</feature>
<evidence type="ECO:0000256" key="3">
    <source>
        <dbReference type="ARBA" id="ARBA00022723"/>
    </source>
</evidence>
<evidence type="ECO:0000256" key="1">
    <source>
        <dbReference type="ARBA" id="ARBA00011271"/>
    </source>
</evidence>
<dbReference type="InterPro" id="IPR011826">
    <property type="entry name" value="HAcnase/IPMdehydase_lsu_prok"/>
</dbReference>
<keyword evidence="7" id="KW-0028">Amino-acid biosynthesis</keyword>
<dbReference type="InterPro" id="IPR001030">
    <property type="entry name" value="Acoase/IPM_deHydtase_lsu_aba"/>
</dbReference>
<dbReference type="NCBIfam" id="NF001614">
    <property type="entry name" value="PRK00402.1"/>
    <property type="match status" value="1"/>
</dbReference>
<comment type="caution">
    <text evidence="9">The sequence shown here is derived from an EMBL/GenBank/DDBJ whole genome shotgun (WGS) entry which is preliminary data.</text>
</comment>
<keyword evidence="5 7" id="KW-0411">Iron-sulfur</keyword>
<comment type="function">
    <text evidence="7">Catalyzes the isomerization between 2-isopropylmalate and 3-isopropylmalate, via the formation of 2-isopropylmaleate.</text>
</comment>
<keyword evidence="7" id="KW-0432">Leucine biosynthesis</keyword>
<dbReference type="GO" id="GO:0009098">
    <property type="term" value="P:L-leucine biosynthetic process"/>
    <property type="evidence" value="ECO:0007669"/>
    <property type="project" value="UniProtKB-UniRule"/>
</dbReference>
<feature type="binding site" evidence="7">
    <location>
        <position position="360"/>
    </location>
    <ligand>
        <name>[4Fe-4S] cluster</name>
        <dbReference type="ChEBI" id="CHEBI:49883"/>
    </ligand>
</feature>
<dbReference type="PROSITE" id="PS00450">
    <property type="entry name" value="ACONITASE_1"/>
    <property type="match status" value="1"/>
</dbReference>
<sequence>MKATLAEKVMGRLAGHPVRAGEMVEIGPDWTFALDDGIGLIDQNFRRYGVDKLARPERIALFYDHYAPADTPLHAHVQRVGRQLFERFGLPRERLFDVGAGISHQIAVESGMVLPGQLLANMDSHTITIGAVGALGCGIGGAEMAYLWAHGNLWFRVPESIRIDLDGALPPGTSAKDLVLTILGRLTARGAIYQSIEYHGAGVARLAIPERMTLCNMGIEMGAKFAVVPGDAVTREHFVKLGIEAGEMPQPDADASYAARHRFDLAAVVPLVSAPSKVDNVHPATEFAGVRINQAFLGTCTNGRLEDLAAAAAILKGRRIAGGVRMVVTPASRNVYSQALQSGVLQVLIDAGATVTTPGCGACAGMHQGVLAEEEVCISSSSRNFLGRMGHRDALVYLGSPATVAASALTGTITDPRTVI</sequence>